<evidence type="ECO:0000259" key="5">
    <source>
        <dbReference type="Pfam" id="PF23138"/>
    </source>
</evidence>
<name>A0ABR1EVE2_NECAM</name>
<evidence type="ECO:0000256" key="2">
    <source>
        <dbReference type="ARBA" id="ARBA00004603"/>
    </source>
</evidence>
<evidence type="ECO:0000256" key="4">
    <source>
        <dbReference type="ARBA" id="ARBA00022753"/>
    </source>
</evidence>
<dbReference type="Pfam" id="PF23138">
    <property type="entry name" value="CTLH_Armc9"/>
    <property type="match status" value="1"/>
</dbReference>
<comment type="similarity">
    <text evidence="3">Belongs to the WD repeat WDR91 family.</text>
</comment>
<dbReference type="EMBL" id="JAVFWL010000006">
    <property type="protein sequence ID" value="KAK6765811.1"/>
    <property type="molecule type" value="Genomic_DNA"/>
</dbReference>
<comment type="caution">
    <text evidence="6">The sequence shown here is derived from an EMBL/GenBank/DDBJ whole genome shotgun (WGS) entry which is preliminary data.</text>
</comment>
<proteinExistence type="inferred from homology"/>
<reference evidence="6 7" key="1">
    <citation type="submission" date="2023-08" db="EMBL/GenBank/DDBJ databases">
        <title>A Necator americanus chromosomal reference genome.</title>
        <authorList>
            <person name="Ilik V."/>
            <person name="Petrzelkova K.J."/>
            <person name="Pardy F."/>
            <person name="Fuh T."/>
            <person name="Niatou-Singa F.S."/>
            <person name="Gouil Q."/>
            <person name="Baker L."/>
            <person name="Ritchie M.E."/>
            <person name="Jex A.R."/>
            <person name="Gazzola D."/>
            <person name="Li H."/>
            <person name="Toshio Fujiwara R."/>
            <person name="Zhan B."/>
            <person name="Aroian R.V."/>
            <person name="Pafco B."/>
            <person name="Schwarz E.M."/>
        </authorList>
    </citation>
    <scope>NUCLEOTIDE SEQUENCE [LARGE SCALE GENOMIC DNA]</scope>
    <source>
        <strain evidence="6 7">Aroian</strain>
        <tissue evidence="6">Whole animal</tissue>
    </source>
</reference>
<gene>
    <name evidence="6" type="primary">Necator_chrX.g25787</name>
    <name evidence="6" type="ORF">RB195_025621</name>
</gene>
<sequence length="267" mass="31102">MPGLFYQLFQMRFPRFQHVIRSINCYEWEHLLFRGLYNTLKAFDQDSKSGKDLKLQVDKFVSDSLSAVDNLDIDALKSLWDLWKSKVFNSLSGENARLTIVYETDMYRLYLVKCMENKRMDKCNQFFLKCAALTQNNPAWTEWFAFPYHPKPEACQAFRKYYSHEWREIFVISLHNFVRIAVQSSPRSHLVQMVELLSEEVDSMSISDRSHGGNFAMMNPFEDELMDDFAVIAQCSGTMKMSASKPSLKAFFKNLTSGNRKSTSTDS</sequence>
<keyword evidence="4" id="KW-0967">Endosome</keyword>
<evidence type="ECO:0000313" key="6">
    <source>
        <dbReference type="EMBL" id="KAK6765811.1"/>
    </source>
</evidence>
<evidence type="ECO:0000256" key="3">
    <source>
        <dbReference type="ARBA" id="ARBA00006128"/>
    </source>
</evidence>
<dbReference type="InterPro" id="IPR039724">
    <property type="entry name" value="WDR91"/>
</dbReference>
<feature type="domain" description="ARMC9 CTLH-like" evidence="5">
    <location>
        <begin position="68"/>
        <end position="183"/>
    </location>
</feature>
<dbReference type="PANTHER" id="PTHR13083:SF3">
    <property type="entry name" value="WD REPEAT-CONTAINING PROTEIN 91"/>
    <property type="match status" value="1"/>
</dbReference>
<dbReference type="Proteomes" id="UP001303046">
    <property type="component" value="Unassembled WGS sequence"/>
</dbReference>
<comment type="subcellular location">
    <subcellularLocation>
        <location evidence="1">Early endosome</location>
    </subcellularLocation>
    <subcellularLocation>
        <location evidence="2">Late endosome</location>
    </subcellularLocation>
</comment>
<keyword evidence="7" id="KW-1185">Reference proteome</keyword>
<protein>
    <recommendedName>
        <fullName evidence="5">ARMC9 CTLH-like domain-containing protein</fullName>
    </recommendedName>
</protein>
<evidence type="ECO:0000256" key="1">
    <source>
        <dbReference type="ARBA" id="ARBA00004412"/>
    </source>
</evidence>
<evidence type="ECO:0000313" key="7">
    <source>
        <dbReference type="Proteomes" id="UP001303046"/>
    </source>
</evidence>
<accession>A0ABR1EVE2</accession>
<dbReference type="PANTHER" id="PTHR13083">
    <property type="entry name" value="WD REPEAT-CONTAINING PROTEIN 91"/>
    <property type="match status" value="1"/>
</dbReference>
<organism evidence="6 7">
    <name type="scientific">Necator americanus</name>
    <name type="common">Human hookworm</name>
    <dbReference type="NCBI Taxonomy" id="51031"/>
    <lineage>
        <taxon>Eukaryota</taxon>
        <taxon>Metazoa</taxon>
        <taxon>Ecdysozoa</taxon>
        <taxon>Nematoda</taxon>
        <taxon>Chromadorea</taxon>
        <taxon>Rhabditida</taxon>
        <taxon>Rhabditina</taxon>
        <taxon>Rhabditomorpha</taxon>
        <taxon>Strongyloidea</taxon>
        <taxon>Ancylostomatidae</taxon>
        <taxon>Bunostominae</taxon>
        <taxon>Necator</taxon>
    </lineage>
</organism>
<dbReference type="InterPro" id="IPR056327">
    <property type="entry name" value="ARMC9_CTLH-like_dom"/>
</dbReference>